<dbReference type="Proteomes" id="UP001168528">
    <property type="component" value="Unassembled WGS sequence"/>
</dbReference>
<dbReference type="Gene3D" id="3.20.20.70">
    <property type="entry name" value="Aldolase class I"/>
    <property type="match status" value="1"/>
</dbReference>
<dbReference type="SFLD" id="SFLDS00029">
    <property type="entry name" value="Radical_SAM"/>
    <property type="match status" value="1"/>
</dbReference>
<dbReference type="InterPro" id="IPR013785">
    <property type="entry name" value="Aldolase_TIM"/>
</dbReference>
<dbReference type="InterPro" id="IPR058240">
    <property type="entry name" value="rSAM_sf"/>
</dbReference>
<feature type="domain" description="Radical SAM core" evidence="6">
    <location>
        <begin position="122"/>
        <end position="333"/>
    </location>
</feature>
<dbReference type="InterPro" id="IPR050377">
    <property type="entry name" value="Radical_SAM_PqqE_MftC-like"/>
</dbReference>
<evidence type="ECO:0000259" key="6">
    <source>
        <dbReference type="PROSITE" id="PS51918"/>
    </source>
</evidence>
<keyword evidence="3" id="KW-0479">Metal-binding</keyword>
<organism evidence="7 8">
    <name type="scientific">Rhodocytophaga aerolata</name>
    <dbReference type="NCBI Taxonomy" id="455078"/>
    <lineage>
        <taxon>Bacteria</taxon>
        <taxon>Pseudomonadati</taxon>
        <taxon>Bacteroidota</taxon>
        <taxon>Cytophagia</taxon>
        <taxon>Cytophagales</taxon>
        <taxon>Rhodocytophagaceae</taxon>
        <taxon>Rhodocytophaga</taxon>
    </lineage>
</organism>
<evidence type="ECO:0000256" key="1">
    <source>
        <dbReference type="ARBA" id="ARBA00001966"/>
    </source>
</evidence>
<dbReference type="EMBL" id="JAUKPO010000002">
    <property type="protein sequence ID" value="MDO1445903.1"/>
    <property type="molecule type" value="Genomic_DNA"/>
</dbReference>
<dbReference type="SUPFAM" id="SSF102114">
    <property type="entry name" value="Radical SAM enzymes"/>
    <property type="match status" value="1"/>
</dbReference>
<evidence type="ECO:0000313" key="8">
    <source>
        <dbReference type="Proteomes" id="UP001168528"/>
    </source>
</evidence>
<name>A0ABT8R3W8_9BACT</name>
<dbReference type="InterPro" id="IPR006638">
    <property type="entry name" value="Elp3/MiaA/NifB-like_rSAM"/>
</dbReference>
<keyword evidence="2" id="KW-0949">S-adenosyl-L-methionine</keyword>
<evidence type="ECO:0000256" key="3">
    <source>
        <dbReference type="ARBA" id="ARBA00022723"/>
    </source>
</evidence>
<reference evidence="7" key="1">
    <citation type="submission" date="2023-07" db="EMBL/GenBank/DDBJ databases">
        <title>The genome sequence of Rhodocytophaga aerolata KACC 12507.</title>
        <authorList>
            <person name="Zhang X."/>
        </authorList>
    </citation>
    <scope>NUCLEOTIDE SEQUENCE</scope>
    <source>
        <strain evidence="7">KACC 12507</strain>
    </source>
</reference>
<sequence length="409" mass="46153">MESTLTKHTPANEGYPATTHIPYLPSTIVVSSIRRKLLATRFRIQDISLLMKHVSKADSLPKLIKKARALRQLFYGTKSIRKVAQVDGRYYWTHHCPGWPSVAYKDFMHNEINRLVTHPQVPIHPYIAFFAITKKCPLGCEHCFEWDNLNKREKLSLSAIMQIVHTLQDKGITQVLFSGGEPMLRVHDIVEVLKMARPVTDFWVFTSGYNFTAQNARLLKEAGLTGVSVSLDHYLEQEHNTFRNLANAYQLAINAVVEAHKAGLVVSLALCATKAFVTEENLMQYARLAKRLGVAFVQLLEPRAVGHYIGKEVELNPDQIQLLTSFYEKLNLDPAYADWPIVVFHGYHQRKAGCTGAGNRFLYIDTDGDLHACPFCQKKSGNLLTNSYEEGVNCLKARGCHVFATANPQ</sequence>
<keyword evidence="4" id="KW-0408">Iron</keyword>
<evidence type="ECO:0000313" key="7">
    <source>
        <dbReference type="EMBL" id="MDO1445903.1"/>
    </source>
</evidence>
<dbReference type="PROSITE" id="PS51918">
    <property type="entry name" value="RADICAL_SAM"/>
    <property type="match status" value="1"/>
</dbReference>
<gene>
    <name evidence="7" type="ORF">Q0590_06550</name>
</gene>
<dbReference type="CDD" id="cd01335">
    <property type="entry name" value="Radical_SAM"/>
    <property type="match status" value="1"/>
</dbReference>
<comment type="cofactor">
    <cofactor evidence="1">
        <name>[4Fe-4S] cluster</name>
        <dbReference type="ChEBI" id="CHEBI:49883"/>
    </cofactor>
</comment>
<evidence type="ECO:0000256" key="2">
    <source>
        <dbReference type="ARBA" id="ARBA00022691"/>
    </source>
</evidence>
<dbReference type="RefSeq" id="WP_302036701.1">
    <property type="nucleotide sequence ID" value="NZ_JAUKPO010000002.1"/>
</dbReference>
<dbReference type="PANTHER" id="PTHR11228">
    <property type="entry name" value="RADICAL SAM DOMAIN PROTEIN"/>
    <property type="match status" value="1"/>
</dbReference>
<evidence type="ECO:0000256" key="4">
    <source>
        <dbReference type="ARBA" id="ARBA00023004"/>
    </source>
</evidence>
<dbReference type="InterPro" id="IPR007197">
    <property type="entry name" value="rSAM"/>
</dbReference>
<keyword evidence="8" id="KW-1185">Reference proteome</keyword>
<keyword evidence="5" id="KW-0411">Iron-sulfur</keyword>
<dbReference type="SFLD" id="SFLDG01067">
    <property type="entry name" value="SPASM/twitch_domain_containing"/>
    <property type="match status" value="1"/>
</dbReference>
<dbReference type="Pfam" id="PF04055">
    <property type="entry name" value="Radical_SAM"/>
    <property type="match status" value="1"/>
</dbReference>
<dbReference type="SMART" id="SM00729">
    <property type="entry name" value="Elp3"/>
    <property type="match status" value="1"/>
</dbReference>
<evidence type="ECO:0000256" key="5">
    <source>
        <dbReference type="ARBA" id="ARBA00023014"/>
    </source>
</evidence>
<protein>
    <submittedName>
        <fullName evidence="7">Radical SAM protein</fullName>
    </submittedName>
</protein>
<comment type="caution">
    <text evidence="7">The sequence shown here is derived from an EMBL/GenBank/DDBJ whole genome shotgun (WGS) entry which is preliminary data.</text>
</comment>
<accession>A0ABT8R3W8</accession>
<dbReference type="PANTHER" id="PTHR11228:SF7">
    <property type="entry name" value="PQQA PEPTIDE CYCLASE"/>
    <property type="match status" value="1"/>
</dbReference>
<proteinExistence type="predicted"/>